<gene>
    <name evidence="2" type="ORF">HPG69_007767</name>
</gene>
<proteinExistence type="predicted"/>
<dbReference type="Proteomes" id="UP000551758">
    <property type="component" value="Unassembled WGS sequence"/>
</dbReference>
<organism evidence="2 3">
    <name type="scientific">Diceros bicornis minor</name>
    <name type="common">South-central black rhinoceros</name>
    <dbReference type="NCBI Taxonomy" id="77932"/>
    <lineage>
        <taxon>Eukaryota</taxon>
        <taxon>Metazoa</taxon>
        <taxon>Chordata</taxon>
        <taxon>Craniata</taxon>
        <taxon>Vertebrata</taxon>
        <taxon>Euteleostomi</taxon>
        <taxon>Mammalia</taxon>
        <taxon>Eutheria</taxon>
        <taxon>Laurasiatheria</taxon>
        <taxon>Perissodactyla</taxon>
        <taxon>Rhinocerotidae</taxon>
        <taxon>Diceros</taxon>
    </lineage>
</organism>
<dbReference type="EMBL" id="JACDTQ010003801">
    <property type="protein sequence ID" value="KAF5912777.1"/>
    <property type="molecule type" value="Genomic_DNA"/>
</dbReference>
<name>A0A7J7EAP9_DICBM</name>
<accession>A0A7J7EAP9</accession>
<protein>
    <submittedName>
        <fullName evidence="2">Uncharacterized protein</fullName>
    </submittedName>
</protein>
<reference evidence="2 3" key="1">
    <citation type="journal article" date="2020" name="Mol. Biol. Evol.">
        <title>Interspecific Gene Flow and the Evolution of Specialization in Black and White Rhinoceros.</title>
        <authorList>
            <person name="Moodley Y."/>
            <person name="Westbury M.V."/>
            <person name="Russo I.M."/>
            <person name="Gopalakrishnan S."/>
            <person name="Rakotoarivelo A."/>
            <person name="Olsen R.A."/>
            <person name="Prost S."/>
            <person name="Tunstall T."/>
            <person name="Ryder O.A."/>
            <person name="Dalen L."/>
            <person name="Bruford M.W."/>
        </authorList>
    </citation>
    <scope>NUCLEOTIDE SEQUENCE [LARGE SCALE GENOMIC DNA]</scope>
    <source>
        <strain evidence="2">SBR-YM</strain>
        <tissue evidence="2">Skin</tissue>
    </source>
</reference>
<feature type="compositionally biased region" description="Polar residues" evidence="1">
    <location>
        <begin position="105"/>
        <end position="120"/>
    </location>
</feature>
<keyword evidence="3" id="KW-1185">Reference proteome</keyword>
<evidence type="ECO:0000313" key="3">
    <source>
        <dbReference type="Proteomes" id="UP000551758"/>
    </source>
</evidence>
<evidence type="ECO:0000313" key="2">
    <source>
        <dbReference type="EMBL" id="KAF5912777.1"/>
    </source>
</evidence>
<feature type="region of interest" description="Disordered" evidence="1">
    <location>
        <begin position="77"/>
        <end position="120"/>
    </location>
</feature>
<evidence type="ECO:0000256" key="1">
    <source>
        <dbReference type="SAM" id="MobiDB-lite"/>
    </source>
</evidence>
<comment type="caution">
    <text evidence="2">The sequence shown here is derived from an EMBL/GenBank/DDBJ whole genome shotgun (WGS) entry which is preliminary data.</text>
</comment>
<sequence length="120" mass="13591">MQHGKKMEKKSERFSVLNVSREIFRAEELNAPQSKTVTNTKSCHQEALFAGQSYPPRTRQIRDEDRHPQKVVAFKDQLWDQNHPTSVPCRKPVPHPSPSCRRQAGQGSPATLTTTEGTVL</sequence>
<dbReference type="AlphaFoldDB" id="A0A7J7EAP9"/>